<reference evidence="1 2" key="1">
    <citation type="submission" date="2020-02" db="EMBL/GenBank/DDBJ databases">
        <title>Flavobacterium sp. genome.</title>
        <authorList>
            <person name="Jung H.S."/>
            <person name="Baek J.H."/>
            <person name="Jeon C.O."/>
        </authorList>
    </citation>
    <scope>NUCLEOTIDE SEQUENCE [LARGE SCALE GENOMIC DNA]</scope>
    <source>
        <strain evidence="1 2">SE-s27</strain>
    </source>
</reference>
<dbReference type="EMBL" id="JAAMPT010000197">
    <property type="protein sequence ID" value="NMH24241.1"/>
    <property type="molecule type" value="Genomic_DNA"/>
</dbReference>
<evidence type="ECO:0000313" key="1">
    <source>
        <dbReference type="EMBL" id="NMH24241.1"/>
    </source>
</evidence>
<comment type="caution">
    <text evidence="1">The sequence shown here is derived from an EMBL/GenBank/DDBJ whole genome shotgun (WGS) entry which is preliminary data.</text>
</comment>
<evidence type="ECO:0000313" key="2">
    <source>
        <dbReference type="Proteomes" id="UP000767947"/>
    </source>
</evidence>
<accession>A0ABX1QQ61</accession>
<gene>
    <name evidence="1" type="ORF">G6042_03055</name>
</gene>
<dbReference type="Proteomes" id="UP000767947">
    <property type="component" value="Unassembled WGS sequence"/>
</dbReference>
<dbReference type="RefSeq" id="WP_169522828.1">
    <property type="nucleotide sequence ID" value="NZ_JAAMPT010000197.1"/>
</dbReference>
<protein>
    <submittedName>
        <fullName evidence="1">Uncharacterized protein</fullName>
    </submittedName>
</protein>
<organism evidence="1 2">
    <name type="scientific">Flavobacterium solisilvae</name>
    <dbReference type="NCBI Taxonomy" id="1852019"/>
    <lineage>
        <taxon>Bacteria</taxon>
        <taxon>Pseudomonadati</taxon>
        <taxon>Bacteroidota</taxon>
        <taxon>Flavobacteriia</taxon>
        <taxon>Flavobacteriales</taxon>
        <taxon>Flavobacteriaceae</taxon>
        <taxon>Flavobacterium</taxon>
    </lineage>
</organism>
<keyword evidence="2" id="KW-1185">Reference proteome</keyword>
<sequence>MKKLYIKNIDEALLNSIKESDSAYINDVLTDEGIDLEKMNSIASKHVKKILFLAKAKSNKVHDDKLLQVAMTLKDGIEKGLERPIAVIKNLIASNELSFQFRNLDRLGETEIKEIIKGHNLLSILEELEKSDEDDKIK</sequence>
<proteinExistence type="predicted"/>
<name>A0ABX1QQ61_9FLAO</name>